<dbReference type="STRING" id="1790137.AXE80_12770"/>
<dbReference type="Pfam" id="PF13557">
    <property type="entry name" value="Phenol_MetA_deg"/>
    <property type="match status" value="1"/>
</dbReference>
<sequence>MKKIVYIFLMIAFASANAQIITDRPTQTESSLTVNSGDLQIESGYLISFENDLKNTLAPVALFRYGITKGVEVRILSQFQTAKENNITSKGISDLQIGTKIQLLNNEDVNTKIAFSSQLSLPTGSKGFSSEKTGSINRLSFSHSITNNTGIGYGIGYDYFGFGNGNAIYSISLGTAVNNKVSIYIEPYGTFVNLNNHISNINTGFTYLQNDYLQFDFSFGTGINQKSNYISAGISWLIKHKSSI</sequence>
<organism evidence="2 3">
    <name type="scientific">Wenyingzhuangia fucanilytica</name>
    <dbReference type="NCBI Taxonomy" id="1790137"/>
    <lineage>
        <taxon>Bacteria</taxon>
        <taxon>Pseudomonadati</taxon>
        <taxon>Bacteroidota</taxon>
        <taxon>Flavobacteriia</taxon>
        <taxon>Flavobacteriales</taxon>
        <taxon>Flavobacteriaceae</taxon>
        <taxon>Wenyingzhuangia</taxon>
    </lineage>
</organism>
<dbReference type="AlphaFoldDB" id="A0A1B1Y8M8"/>
<evidence type="ECO:0000313" key="2">
    <source>
        <dbReference type="EMBL" id="ANW97104.1"/>
    </source>
</evidence>
<feature type="chain" id="PRO_5008532718" description="Transporter" evidence="1">
    <location>
        <begin position="19"/>
        <end position="244"/>
    </location>
</feature>
<keyword evidence="1" id="KW-0732">Signal</keyword>
<dbReference type="EMBL" id="CP014224">
    <property type="protein sequence ID" value="ANW97104.1"/>
    <property type="molecule type" value="Genomic_DNA"/>
</dbReference>
<dbReference type="RefSeq" id="WP_068827977.1">
    <property type="nucleotide sequence ID" value="NZ_CP014224.1"/>
</dbReference>
<accession>A0A1B1Y8M8</accession>
<reference evidence="2 3" key="1">
    <citation type="submission" date="2016-02" db="EMBL/GenBank/DDBJ databases">
        <authorList>
            <person name="Wen L."/>
            <person name="He K."/>
            <person name="Yang H."/>
        </authorList>
    </citation>
    <scope>NUCLEOTIDE SEQUENCE [LARGE SCALE GENOMIC DNA]</scope>
    <source>
        <strain evidence="2 3">CZ1127</strain>
    </source>
</reference>
<keyword evidence="3" id="KW-1185">Reference proteome</keyword>
<dbReference type="Proteomes" id="UP000092967">
    <property type="component" value="Chromosome"/>
</dbReference>
<feature type="signal peptide" evidence="1">
    <location>
        <begin position="1"/>
        <end position="18"/>
    </location>
</feature>
<evidence type="ECO:0000313" key="3">
    <source>
        <dbReference type="Proteomes" id="UP000092967"/>
    </source>
</evidence>
<dbReference type="KEGG" id="wfu:AXE80_12770"/>
<protein>
    <recommendedName>
        <fullName evidence="4">Transporter</fullName>
    </recommendedName>
</protein>
<dbReference type="InterPro" id="IPR025737">
    <property type="entry name" value="FApF"/>
</dbReference>
<dbReference type="OrthoDB" id="1014491at2"/>
<proteinExistence type="predicted"/>
<evidence type="ECO:0008006" key="4">
    <source>
        <dbReference type="Google" id="ProtNLM"/>
    </source>
</evidence>
<gene>
    <name evidence="2" type="ORF">AXE80_12770</name>
</gene>
<name>A0A1B1Y8M8_9FLAO</name>
<evidence type="ECO:0000256" key="1">
    <source>
        <dbReference type="SAM" id="SignalP"/>
    </source>
</evidence>